<evidence type="ECO:0000313" key="1">
    <source>
        <dbReference type="EMBL" id="KAI9923006.1"/>
    </source>
</evidence>
<accession>A0ACC0WXL9</accession>
<evidence type="ECO:0000313" key="2">
    <source>
        <dbReference type="Proteomes" id="UP001163321"/>
    </source>
</evidence>
<sequence>MRLSAAVSPREKEFAKWTLELGNGTVPAVTADVDTEKDWIETPPNLLLPSSSQRDSASLVAAVYPALEANAGNPYTSKSGEFLPQKMKMWMT</sequence>
<organism evidence="1 2">
    <name type="scientific">Peronosclerospora sorghi</name>
    <dbReference type="NCBI Taxonomy" id="230839"/>
    <lineage>
        <taxon>Eukaryota</taxon>
        <taxon>Sar</taxon>
        <taxon>Stramenopiles</taxon>
        <taxon>Oomycota</taxon>
        <taxon>Peronosporomycetes</taxon>
        <taxon>Peronosporales</taxon>
        <taxon>Peronosporaceae</taxon>
        <taxon>Peronosclerospora</taxon>
    </lineage>
</organism>
<reference evidence="1 2" key="1">
    <citation type="journal article" date="2022" name="bioRxiv">
        <title>The genome of the oomycete Peronosclerospora sorghi, a cosmopolitan pathogen of maize and sorghum, is inflated with dispersed pseudogenes.</title>
        <authorList>
            <person name="Fletcher K."/>
            <person name="Martin F."/>
            <person name="Isakeit T."/>
            <person name="Cavanaugh K."/>
            <person name="Magill C."/>
            <person name="Michelmore R."/>
        </authorList>
    </citation>
    <scope>NUCLEOTIDE SEQUENCE [LARGE SCALE GENOMIC DNA]</scope>
    <source>
        <strain evidence="1">P6</strain>
    </source>
</reference>
<comment type="caution">
    <text evidence="1">The sequence shown here is derived from an EMBL/GenBank/DDBJ whole genome shotgun (WGS) entry which is preliminary data.</text>
</comment>
<name>A0ACC0WXL9_9STRA</name>
<dbReference type="Proteomes" id="UP001163321">
    <property type="component" value="Chromosome 1"/>
</dbReference>
<keyword evidence="2" id="KW-1185">Reference proteome</keyword>
<gene>
    <name evidence="1" type="ORF">PsorP6_002508</name>
</gene>
<protein>
    <submittedName>
        <fullName evidence="1">Uncharacterized protein</fullName>
    </submittedName>
</protein>
<dbReference type="EMBL" id="CM047580">
    <property type="protein sequence ID" value="KAI9923006.1"/>
    <property type="molecule type" value="Genomic_DNA"/>
</dbReference>
<proteinExistence type="predicted"/>